<gene>
    <name evidence="1" type="ORF">CRE_05757</name>
</gene>
<dbReference type="InParanoid" id="E3LZX8"/>
<dbReference type="Proteomes" id="UP000008281">
    <property type="component" value="Unassembled WGS sequence"/>
</dbReference>
<accession>E3LZX8</accession>
<sequence>MIGVWNSIYFRRFENDPARDETTTAEGDPMTTETGNLALETYLGSVRQ</sequence>
<organism evidence="2">
    <name type="scientific">Caenorhabditis remanei</name>
    <name type="common">Caenorhabditis vulgaris</name>
    <dbReference type="NCBI Taxonomy" id="31234"/>
    <lineage>
        <taxon>Eukaryota</taxon>
        <taxon>Metazoa</taxon>
        <taxon>Ecdysozoa</taxon>
        <taxon>Nematoda</taxon>
        <taxon>Chromadorea</taxon>
        <taxon>Rhabditida</taxon>
        <taxon>Rhabditina</taxon>
        <taxon>Rhabditomorpha</taxon>
        <taxon>Rhabditoidea</taxon>
        <taxon>Rhabditidae</taxon>
        <taxon>Peloderinae</taxon>
        <taxon>Caenorhabditis</taxon>
    </lineage>
</organism>
<dbReference type="HOGENOM" id="CLU_3160454_0_0_1"/>
<protein>
    <submittedName>
        <fullName evidence="1">Uncharacterized protein</fullName>
    </submittedName>
</protein>
<dbReference type="EMBL" id="DS268420">
    <property type="protein sequence ID" value="EFO87828.1"/>
    <property type="molecule type" value="Genomic_DNA"/>
</dbReference>
<proteinExistence type="predicted"/>
<dbReference type="AlphaFoldDB" id="E3LZX8"/>
<reference evidence="1" key="1">
    <citation type="submission" date="2007-07" db="EMBL/GenBank/DDBJ databases">
        <title>PCAP assembly of the Caenorhabditis remanei genome.</title>
        <authorList>
            <consortium name="The Caenorhabditis remanei Sequencing Consortium"/>
            <person name="Wilson R.K."/>
        </authorList>
    </citation>
    <scope>NUCLEOTIDE SEQUENCE [LARGE SCALE GENOMIC DNA]</scope>
    <source>
        <strain evidence="1">PB4641</strain>
    </source>
</reference>
<dbReference type="OrthoDB" id="10533707at2759"/>
<name>E3LZX8_CAERE</name>
<evidence type="ECO:0000313" key="2">
    <source>
        <dbReference type="Proteomes" id="UP000008281"/>
    </source>
</evidence>
<evidence type="ECO:0000313" key="1">
    <source>
        <dbReference type="EMBL" id="EFO87828.1"/>
    </source>
</evidence>
<keyword evidence="2" id="KW-1185">Reference proteome</keyword>